<dbReference type="EMBL" id="DXAQ01000091">
    <property type="protein sequence ID" value="HIZ89469.1"/>
    <property type="molecule type" value="Genomic_DNA"/>
</dbReference>
<dbReference type="AlphaFoldDB" id="A0A9D2GUN3"/>
<gene>
    <name evidence="3" type="ORF">H9804_05965</name>
</gene>
<dbReference type="InterPro" id="IPR007060">
    <property type="entry name" value="FtsL/DivIC"/>
</dbReference>
<sequence>MRYAIIFTVIICAIVFYIIFGHNGVLKYNELVTVRQGYEERLREMEKEIEQKKRELELATKNQEYLEGIIRRELGLQKMGEDVYIIEDNNTKDKAE</sequence>
<accession>A0A9D2GUN3</accession>
<evidence type="ECO:0000313" key="3">
    <source>
        <dbReference type="EMBL" id="HIZ89469.1"/>
    </source>
</evidence>
<protein>
    <submittedName>
        <fullName evidence="3">Septum formation initiator family protein</fullName>
    </submittedName>
</protein>
<feature type="coiled-coil region" evidence="1">
    <location>
        <begin position="28"/>
        <end position="62"/>
    </location>
</feature>
<keyword evidence="1" id="KW-0175">Coiled coil</keyword>
<reference evidence="3" key="2">
    <citation type="submission" date="2021-04" db="EMBL/GenBank/DDBJ databases">
        <authorList>
            <person name="Gilroy R."/>
        </authorList>
    </citation>
    <scope>NUCLEOTIDE SEQUENCE</scope>
    <source>
        <strain evidence="3">ChiW4-1371</strain>
    </source>
</reference>
<keyword evidence="2" id="KW-0472">Membrane</keyword>
<name>A0A9D2GUN3_9BACT</name>
<dbReference type="Proteomes" id="UP000824176">
    <property type="component" value="Unassembled WGS sequence"/>
</dbReference>
<keyword evidence="2" id="KW-1133">Transmembrane helix</keyword>
<evidence type="ECO:0000256" key="1">
    <source>
        <dbReference type="SAM" id="Coils"/>
    </source>
</evidence>
<proteinExistence type="predicted"/>
<comment type="caution">
    <text evidence="3">The sequence shown here is derived from an EMBL/GenBank/DDBJ whole genome shotgun (WGS) entry which is preliminary data.</text>
</comment>
<reference evidence="3" key="1">
    <citation type="journal article" date="2021" name="PeerJ">
        <title>Extensive microbial diversity within the chicken gut microbiome revealed by metagenomics and culture.</title>
        <authorList>
            <person name="Gilroy R."/>
            <person name="Ravi A."/>
            <person name="Getino M."/>
            <person name="Pursley I."/>
            <person name="Horton D.L."/>
            <person name="Alikhan N.F."/>
            <person name="Baker D."/>
            <person name="Gharbi K."/>
            <person name="Hall N."/>
            <person name="Watson M."/>
            <person name="Adriaenssens E.M."/>
            <person name="Foster-Nyarko E."/>
            <person name="Jarju S."/>
            <person name="Secka A."/>
            <person name="Antonio M."/>
            <person name="Oren A."/>
            <person name="Chaudhuri R.R."/>
            <person name="La Ragione R."/>
            <person name="Hildebrand F."/>
            <person name="Pallen M.J."/>
        </authorList>
    </citation>
    <scope>NUCLEOTIDE SEQUENCE</scope>
    <source>
        <strain evidence="3">ChiW4-1371</strain>
    </source>
</reference>
<organism evidence="3 4">
    <name type="scientific">Candidatus Mucispirillum faecigallinarum</name>
    <dbReference type="NCBI Taxonomy" id="2838699"/>
    <lineage>
        <taxon>Bacteria</taxon>
        <taxon>Pseudomonadati</taxon>
        <taxon>Deferribacterota</taxon>
        <taxon>Deferribacteres</taxon>
        <taxon>Deferribacterales</taxon>
        <taxon>Mucispirillaceae</taxon>
        <taxon>Mucispirillum</taxon>
    </lineage>
</organism>
<keyword evidence="2" id="KW-0812">Transmembrane</keyword>
<evidence type="ECO:0000313" key="4">
    <source>
        <dbReference type="Proteomes" id="UP000824176"/>
    </source>
</evidence>
<dbReference type="Pfam" id="PF04977">
    <property type="entry name" value="DivIC"/>
    <property type="match status" value="1"/>
</dbReference>
<feature type="transmembrane region" description="Helical" evidence="2">
    <location>
        <begin position="6"/>
        <end position="26"/>
    </location>
</feature>
<evidence type="ECO:0000256" key="2">
    <source>
        <dbReference type="SAM" id="Phobius"/>
    </source>
</evidence>